<feature type="region of interest" description="Disordered" evidence="5">
    <location>
        <begin position="1087"/>
        <end position="1120"/>
    </location>
</feature>
<name>A0A9W9BMM2_9HYPO</name>
<keyword evidence="3 4" id="KW-0539">Nucleus</keyword>
<dbReference type="InterPro" id="IPR010613">
    <property type="entry name" value="PES"/>
</dbReference>
<feature type="compositionally biased region" description="Acidic residues" evidence="5">
    <location>
        <begin position="498"/>
        <end position="541"/>
    </location>
</feature>
<comment type="similarity">
    <text evidence="4">Belongs to the pescadillo family.</text>
</comment>
<dbReference type="EMBL" id="JAOPEN010000002">
    <property type="protein sequence ID" value="KAJ4862768.1"/>
    <property type="molecule type" value="Genomic_DNA"/>
</dbReference>
<keyword evidence="7" id="KW-0648">Protein biosynthesis</keyword>
<feature type="compositionally biased region" description="Low complexity" evidence="5">
    <location>
        <begin position="912"/>
        <end position="927"/>
    </location>
</feature>
<keyword evidence="2 4" id="KW-0698">rRNA processing</keyword>
<proteinExistence type="inferred from homology"/>
<feature type="region of interest" description="Disordered" evidence="5">
    <location>
        <begin position="495"/>
        <end position="576"/>
    </location>
</feature>
<dbReference type="InterPro" id="IPR059095">
    <property type="entry name" value="Znf_C2H2_17_2nd"/>
</dbReference>
<dbReference type="PANTHER" id="PTHR12221:SF6">
    <property type="entry name" value="PESCADILLO HOMOLOG"/>
    <property type="match status" value="1"/>
</dbReference>
<feature type="compositionally biased region" description="Acidic residues" evidence="5">
    <location>
        <begin position="1216"/>
        <end position="1228"/>
    </location>
</feature>
<dbReference type="Pfam" id="PF06732">
    <property type="entry name" value="Pescadillo_N"/>
    <property type="match status" value="1"/>
</dbReference>
<dbReference type="InterPro" id="IPR036420">
    <property type="entry name" value="BRCT_dom_sf"/>
</dbReference>
<dbReference type="GO" id="GO:0043021">
    <property type="term" value="F:ribonucleoprotein complex binding"/>
    <property type="evidence" value="ECO:0007669"/>
    <property type="project" value="UniProtKB-UniRule"/>
</dbReference>
<dbReference type="InterPro" id="IPR001357">
    <property type="entry name" value="BRCT_dom"/>
</dbReference>
<comment type="subcellular location">
    <subcellularLocation>
        <location evidence="4">Nucleus</location>
        <location evidence="4">Nucleolus</location>
    </subcellularLocation>
    <subcellularLocation>
        <location evidence="4">Nucleus</location>
        <location evidence="4">Nucleoplasm</location>
    </subcellularLocation>
</comment>
<dbReference type="GO" id="GO:0003743">
    <property type="term" value="F:translation initiation factor activity"/>
    <property type="evidence" value="ECO:0007669"/>
    <property type="project" value="UniProtKB-KW"/>
</dbReference>
<feature type="region of interest" description="Disordered" evidence="5">
    <location>
        <begin position="813"/>
        <end position="875"/>
    </location>
</feature>
<evidence type="ECO:0000256" key="5">
    <source>
        <dbReference type="SAM" id="MobiDB-lite"/>
    </source>
</evidence>
<protein>
    <recommendedName>
        <fullName evidence="4">Pescadillo homolog</fullName>
    </recommendedName>
    <alternativeName>
        <fullName evidence="4">Nucleolar protein 7 homolog</fullName>
    </alternativeName>
</protein>
<dbReference type="Proteomes" id="UP001140511">
    <property type="component" value="Unassembled WGS sequence"/>
</dbReference>
<evidence type="ECO:0000256" key="2">
    <source>
        <dbReference type="ARBA" id="ARBA00022552"/>
    </source>
</evidence>
<organism evidence="7 8">
    <name type="scientific">Trichoderma breve</name>
    <dbReference type="NCBI Taxonomy" id="2034170"/>
    <lineage>
        <taxon>Eukaryota</taxon>
        <taxon>Fungi</taxon>
        <taxon>Dikarya</taxon>
        <taxon>Ascomycota</taxon>
        <taxon>Pezizomycotina</taxon>
        <taxon>Sordariomycetes</taxon>
        <taxon>Hypocreomycetidae</taxon>
        <taxon>Hypocreales</taxon>
        <taxon>Hypocreaceae</taxon>
        <taxon>Trichoderma</taxon>
    </lineage>
</organism>
<dbReference type="GO" id="GO:0000463">
    <property type="term" value="P:maturation of LSU-rRNA from tricistronic rRNA transcript (SSU-rRNA, 5.8S rRNA, LSU-rRNA)"/>
    <property type="evidence" value="ECO:0007669"/>
    <property type="project" value="UniProtKB-UniRule"/>
</dbReference>
<dbReference type="Pfam" id="PF26176">
    <property type="entry name" value="zf_C2H2_17_2"/>
    <property type="match status" value="1"/>
</dbReference>
<feature type="region of interest" description="Disordered" evidence="5">
    <location>
        <begin position="1205"/>
        <end position="1228"/>
    </location>
</feature>
<dbReference type="Gene3D" id="3.40.50.10190">
    <property type="entry name" value="BRCT domain"/>
    <property type="match status" value="1"/>
</dbReference>
<dbReference type="GO" id="GO:0000466">
    <property type="term" value="P:maturation of 5.8S rRNA from tricistronic rRNA transcript (SSU-rRNA, 5.8S rRNA, LSU-rRNA)"/>
    <property type="evidence" value="ECO:0007669"/>
    <property type="project" value="UniProtKB-UniRule"/>
</dbReference>
<evidence type="ECO:0000256" key="4">
    <source>
        <dbReference type="HAMAP-Rule" id="MF_03028"/>
    </source>
</evidence>
<dbReference type="HAMAP" id="MF_03028">
    <property type="entry name" value="Pescadillo"/>
    <property type="match status" value="1"/>
</dbReference>
<dbReference type="PANTHER" id="PTHR12221">
    <property type="entry name" value="PESCADILLO - RELATED"/>
    <property type="match status" value="1"/>
</dbReference>
<dbReference type="AlphaFoldDB" id="A0A9W9BMM2"/>
<evidence type="ECO:0000256" key="3">
    <source>
        <dbReference type="ARBA" id="ARBA00023242"/>
    </source>
</evidence>
<dbReference type="Gene3D" id="3.30.160.60">
    <property type="entry name" value="Classic Zinc Finger"/>
    <property type="match status" value="1"/>
</dbReference>
<feature type="compositionally biased region" description="Low complexity" evidence="5">
    <location>
        <begin position="1097"/>
        <end position="1120"/>
    </location>
</feature>
<dbReference type="CDD" id="cd17709">
    <property type="entry name" value="BRCT_pescadillo_like"/>
    <property type="match status" value="1"/>
</dbReference>
<reference evidence="7" key="1">
    <citation type="submission" date="2022-09" db="EMBL/GenBank/DDBJ databases">
        <title>Chromosome-level assembly of Trichoderma breve T069, a fungus used in development of biopesticide product.</title>
        <authorList>
            <person name="Lin R."/>
            <person name="Liu T."/>
        </authorList>
    </citation>
    <scope>NUCLEOTIDE SEQUENCE</scope>
    <source>
        <strain evidence="7">T069</strain>
    </source>
</reference>
<gene>
    <name evidence="4" type="primary">NOP7</name>
    <name evidence="7" type="ORF">T069G_03722</name>
</gene>
<feature type="region of interest" description="Disordered" evidence="5">
    <location>
        <begin position="912"/>
        <end position="957"/>
    </location>
</feature>
<evidence type="ECO:0000259" key="6">
    <source>
        <dbReference type="PROSITE" id="PS50172"/>
    </source>
</evidence>
<keyword evidence="7" id="KW-0396">Initiation factor</keyword>
<accession>A0A9W9BMM2</accession>
<feature type="domain" description="BRCT" evidence="6">
    <location>
        <begin position="356"/>
        <end position="472"/>
    </location>
</feature>
<keyword evidence="8" id="KW-1185">Reference proteome</keyword>
<evidence type="ECO:0000256" key="1">
    <source>
        <dbReference type="ARBA" id="ARBA00022517"/>
    </source>
</evidence>
<dbReference type="GO" id="GO:0070545">
    <property type="term" value="C:PeBoW complex"/>
    <property type="evidence" value="ECO:0007669"/>
    <property type="project" value="TreeGrafter"/>
</dbReference>
<comment type="caution">
    <text evidence="7">The sequence shown here is derived from an EMBL/GenBank/DDBJ whole genome shotgun (WGS) entry which is preliminary data.</text>
</comment>
<feature type="compositionally biased region" description="Basic and acidic residues" evidence="5">
    <location>
        <begin position="813"/>
        <end position="829"/>
    </location>
</feature>
<comment type="subunit">
    <text evidence="4">Component of the NOP7 complex, composed of ERB1, NOP7 and YTM1. Within the NOP7 complex ERB1 appears to interact directly with NOP7 and YTM1. The NOP7 complex also associates with the 66S pre-ribosome.</text>
</comment>
<dbReference type="PROSITE" id="PS50172">
    <property type="entry name" value="BRCT"/>
    <property type="match status" value="1"/>
</dbReference>
<comment type="function">
    <text evidence="4">Component of the NOP7 complex, which is required for maturation of the 25S and 5.8S ribosomal RNAs and formation of the 60S ribosome.</text>
</comment>
<feature type="compositionally biased region" description="Basic residues" evidence="5">
    <location>
        <begin position="929"/>
        <end position="949"/>
    </location>
</feature>
<dbReference type="GO" id="GO:0003723">
    <property type="term" value="F:RNA binding"/>
    <property type="evidence" value="ECO:0007669"/>
    <property type="project" value="TreeGrafter"/>
</dbReference>
<evidence type="ECO:0000313" key="8">
    <source>
        <dbReference type="Proteomes" id="UP001140511"/>
    </source>
</evidence>
<evidence type="ECO:0000313" key="7">
    <source>
        <dbReference type="EMBL" id="KAJ4862768.1"/>
    </source>
</evidence>
<dbReference type="SUPFAM" id="SSF52113">
    <property type="entry name" value="BRCT domain"/>
    <property type="match status" value="1"/>
</dbReference>
<dbReference type="InterPro" id="IPR019622">
    <property type="entry name" value="Rrn9_dom"/>
</dbReference>
<keyword evidence="1 4" id="KW-0690">Ribosome biogenesis</keyword>
<sequence length="1228" mass="138722">MARIKKKGQAGAAKNFVTRNQAIRKLQLSLPDFRKLCIWKGIYPREPRSKKKVSKSSTASTTFYYTKDIQYLLHEPLVQKFRDHKVLEKKISRALGRGDVSDAARLEGNASRPDKTGKPTYTLDHVVRERYPTFVDALRDLDDCLSMLFLFANLPSTSMVPAKMIARCERLCLEFQHYLIVSKSLTKSFLSIKGIYYQANIQGEEVLWLVPYKFNQRIVGDVDFRIMGTFVEFYMTLLGFVNFRLYTSIGLKYPPKFDAVKDEDAAELGAFTLEGKTLVGNEEQSKLEDVAHKPDPKVQAAVNKVLKNMTNGAANDDASMAGTQEVDEDAAGAIDKFEPAAPGGDILPQPSYTGTNPNNLFSNFTIYLSRETPRQPLEFILKSFGCKRVGWDAVLGGGAFTTDELDPSITHQIVDRPPIQASMNEEGDGEDNQTAQKLAANRRVPGRIYIQPQWVWDSVNDGELKEPHVYAPGASLPPHLSPFVRKVQGAYDPTMSLEEQETEREALEAEDDEDEDENEDEADEDEAEDEEDEDEDEDADEALQRQIELEAEMSGKTVNSKAANPKTKAKEDAKKALAKKAREEAEDLDRAKGMLSKKKRKLFEQMQYTNNKKSAEDAKLRSKRRKLEKEKANGKAELIYVTKQLSVADEVIAGQGMDRSSPEWDLDSDEIASVTSQDLHDNRPNRWTGTQRTWQRLTAEERRLWQSMEAVEGQDLAIHLYNAYALKRRGRDSQTAQDVTVTLENGEQGIWAPPRVWTAWPLNESRVPQQKHIRREDDDGYGRFTFRKAERRMPSSELHEELGATILRLAGERFHRSKAREQRKTREGQDTSGVLNPSSEDEKMMLDDEGGEDEAALPKRKKGEIPGSKEPVMSSNDDLSYEIIRPSVRHILSQLDSTLQILHNARIATTNYASDSSATSDSESDANSGRKRGRGRPRTSKRGRPRKVHIPHEGETHEEMLIRIARQSHRRLPTVAQDRDAAFEEWLRQGDERLAREEALLREEEELGIEPQDSAQERRLRRLGLRDWSDVVGAAALAGFSPQVIARTAKRCANLFGQGMVMRRLDEAPASRAPAFHTMEYRPEKIKLGSDEDSDSDSQASLARLSSRGRSLSPFRGRSSPHSASSAFGFHLCPVPTCERSATGFTRRQNLRRHMQLVHPGRGDEDEEWDSEDEMLGAVHVDGFLKPINPARGWRESVAASSLVIRKRGRERRTGEDDDDDDDYNRGS</sequence>
<dbReference type="Pfam" id="PF10680">
    <property type="entry name" value="RRN9"/>
    <property type="match status" value="1"/>
</dbReference>
<dbReference type="Pfam" id="PF00533">
    <property type="entry name" value="BRCT"/>
    <property type="match status" value="1"/>
</dbReference>
<dbReference type="GO" id="GO:0005654">
    <property type="term" value="C:nucleoplasm"/>
    <property type="evidence" value="ECO:0007669"/>
    <property type="project" value="UniProtKB-SubCell"/>
</dbReference>
<dbReference type="GO" id="GO:0030687">
    <property type="term" value="C:preribosome, large subunit precursor"/>
    <property type="evidence" value="ECO:0007669"/>
    <property type="project" value="UniProtKB-UniRule"/>
</dbReference>